<evidence type="ECO:0000313" key="1">
    <source>
        <dbReference type="EMBL" id="GBH20024.1"/>
    </source>
</evidence>
<evidence type="ECO:0000313" key="2">
    <source>
        <dbReference type="Proteomes" id="UP000248291"/>
    </source>
</evidence>
<gene>
    <name evidence="1" type="ORF">KPSA3_06046</name>
</gene>
<dbReference type="Proteomes" id="UP000248291">
    <property type="component" value="Unassembled WGS sequence"/>
</dbReference>
<organism evidence="1 2">
    <name type="scientific">Pseudomonas syringae pv. actinidiae</name>
    <dbReference type="NCBI Taxonomy" id="103796"/>
    <lineage>
        <taxon>Bacteria</taxon>
        <taxon>Pseudomonadati</taxon>
        <taxon>Pseudomonadota</taxon>
        <taxon>Gammaproteobacteria</taxon>
        <taxon>Pseudomonadales</taxon>
        <taxon>Pseudomonadaceae</taxon>
        <taxon>Pseudomonas</taxon>
        <taxon>Pseudomonas syringae</taxon>
    </lineage>
</organism>
<dbReference type="EMBL" id="BGKA01000243">
    <property type="protein sequence ID" value="GBH20024.1"/>
    <property type="molecule type" value="Genomic_DNA"/>
</dbReference>
<name>A0AAN4TP82_PSESF</name>
<proteinExistence type="predicted"/>
<dbReference type="AlphaFoldDB" id="A0AAN4TP82"/>
<reference evidence="1 2" key="1">
    <citation type="submission" date="2018-04" db="EMBL/GenBank/DDBJ databases">
        <title>Draft genome sequence of Pseudomonas syringae pv. actinidiae biovar 3 strains isolated from kiwifruit in Kagawa prefecture.</title>
        <authorList>
            <person name="Tabuchi M."/>
            <person name="Saito M."/>
            <person name="Fujiwara S."/>
            <person name="Sasa N."/>
            <person name="Akimitsu K."/>
            <person name="Gomi K."/>
            <person name="Konishi-Sugita S."/>
            <person name="Hamano K."/>
            <person name="Kataoka I."/>
        </authorList>
    </citation>
    <scope>NUCLEOTIDE SEQUENCE [LARGE SCALE GENOMIC DNA]</scope>
    <source>
        <strain evidence="1 2">MAFF212211</strain>
    </source>
</reference>
<comment type="caution">
    <text evidence="1">The sequence shown here is derived from an EMBL/GenBank/DDBJ whole genome shotgun (WGS) entry which is preliminary data.</text>
</comment>
<accession>A0AAN4TP82</accession>
<sequence length="64" mass="6784">MCERSCDSTPGVAASAPTVASSRLCQSRLSRSKMSPNRWDCRNWLITGANSNTGPLTGAPEISV</sequence>
<protein>
    <submittedName>
        <fullName evidence="1">Uncharacterized protein</fullName>
    </submittedName>
</protein>